<organism evidence="2">
    <name type="scientific">termite gut metagenome</name>
    <dbReference type="NCBI Taxonomy" id="433724"/>
    <lineage>
        <taxon>unclassified sequences</taxon>
        <taxon>metagenomes</taxon>
        <taxon>organismal metagenomes</taxon>
    </lineage>
</organism>
<feature type="transmembrane region" description="Helical" evidence="1">
    <location>
        <begin position="40"/>
        <end position="63"/>
    </location>
</feature>
<comment type="caution">
    <text evidence="2">The sequence shown here is derived from an EMBL/GenBank/DDBJ whole genome shotgun (WGS) entry which is preliminary data.</text>
</comment>
<evidence type="ECO:0000313" key="2">
    <source>
        <dbReference type="EMBL" id="KAA6304167.1"/>
    </source>
</evidence>
<feature type="non-terminal residue" evidence="2">
    <location>
        <position position="68"/>
    </location>
</feature>
<reference evidence="2" key="1">
    <citation type="submission" date="2019-03" db="EMBL/GenBank/DDBJ databases">
        <title>Single cell metagenomics reveals metabolic interactions within the superorganism composed of flagellate Streblomastix strix and complex community of Bacteroidetes bacteria on its surface.</title>
        <authorList>
            <person name="Treitli S.C."/>
            <person name="Kolisko M."/>
            <person name="Husnik F."/>
            <person name="Keeling P."/>
            <person name="Hampl V."/>
        </authorList>
    </citation>
    <scope>NUCLEOTIDE SEQUENCE</scope>
    <source>
        <strain evidence="2">STM</strain>
    </source>
</reference>
<dbReference type="AlphaFoldDB" id="A0A5J4P4C5"/>
<name>A0A5J4P4C5_9ZZZZ</name>
<sequence>MPSHRRKWNNYIEIKGARENNLKGIDVRLGQKDYDTARRVLGNVVVLNVIIGLVFTAITLPLLDPILY</sequence>
<evidence type="ECO:0000256" key="1">
    <source>
        <dbReference type="SAM" id="Phobius"/>
    </source>
</evidence>
<protein>
    <submittedName>
        <fullName evidence="2">Uncharacterized protein</fullName>
    </submittedName>
</protein>
<keyword evidence="1" id="KW-0812">Transmembrane</keyword>
<accession>A0A5J4P4C5</accession>
<keyword evidence="1" id="KW-1133">Transmembrane helix</keyword>
<keyword evidence="1" id="KW-0472">Membrane</keyword>
<proteinExistence type="predicted"/>
<dbReference type="EMBL" id="SNRY01011731">
    <property type="protein sequence ID" value="KAA6304167.1"/>
    <property type="molecule type" value="Genomic_DNA"/>
</dbReference>
<gene>
    <name evidence="2" type="ORF">EZS27_044190</name>
</gene>